<dbReference type="PANTHER" id="PTHR22946">
    <property type="entry name" value="DIENELACTONE HYDROLASE DOMAIN-CONTAINING PROTEIN-RELATED"/>
    <property type="match status" value="1"/>
</dbReference>
<reference evidence="1 2" key="1">
    <citation type="submission" date="2016-10" db="EMBL/GenBank/DDBJ databases">
        <authorList>
            <person name="de Groot N.N."/>
        </authorList>
    </citation>
    <scope>NUCLEOTIDE SEQUENCE [LARGE SCALE GENOMIC DNA]</scope>
    <source>
        <strain evidence="1 2">DSM 19886</strain>
    </source>
</reference>
<keyword evidence="2" id="KW-1185">Reference proteome</keyword>
<gene>
    <name evidence="1" type="ORF">SAMN04488514_1011064</name>
</gene>
<dbReference type="STRING" id="192904.SAMN04488514_1011064"/>
<dbReference type="PANTHER" id="PTHR22946:SF8">
    <property type="entry name" value="ACETYL XYLAN ESTERASE DOMAIN-CONTAINING PROTEIN"/>
    <property type="match status" value="1"/>
</dbReference>
<proteinExistence type="predicted"/>
<dbReference type="Gene3D" id="3.40.50.1820">
    <property type="entry name" value="alpha/beta hydrolase"/>
    <property type="match status" value="1"/>
</dbReference>
<accession>A0A1G9KP90</accession>
<dbReference type="InterPro" id="IPR029058">
    <property type="entry name" value="AB_hydrolase_fold"/>
</dbReference>
<dbReference type="EMBL" id="FNGV01000001">
    <property type="protein sequence ID" value="SDL51195.1"/>
    <property type="molecule type" value="Genomic_DNA"/>
</dbReference>
<sequence>MNFIVKYYLPITMIIVKSILERTFIMALALSLTGLIISCRDSNKVEVTQNNTLIEKSKVGQTYHLTEAEGKKYLNEIKQSIRTPEDWRTRANEIRSFILEATDLDPLPEKCPLNPIFGAIRKFDGYQVQNVAFESLPGVYVTGSLYSPLITTEKPAGILSPHGHWPKREDYGRYRPDVQNRCASMARMGAVVFSYDMVGYGQLAELGWVHESPQTMKLQIWNSIRSVDFLISMGVDPKRIASTGASGGGTQTFHLAAVDPRISVSVPVVMVSYRHFGGCVCELGMGIQEDEGFKYNNAEIAACLAPNPLLLVSVGTDATESTPEVEFPFEQYIYGLSGKSEMVENAHFPNEQHGYESSKRAAVYPFLAKHLNLDLSMVMNTDGTVNEDGIIIEEIEALYPFDQQHPLPKEGIRANKDVVWDWKSNL</sequence>
<dbReference type="AlphaFoldDB" id="A0A1G9KP90"/>
<name>A0A1G9KP90_9FLAO</name>
<evidence type="ECO:0000313" key="1">
    <source>
        <dbReference type="EMBL" id="SDL51195.1"/>
    </source>
</evidence>
<dbReference type="InterPro" id="IPR050261">
    <property type="entry name" value="FrsA_esterase"/>
</dbReference>
<dbReference type="Proteomes" id="UP000199440">
    <property type="component" value="Unassembled WGS sequence"/>
</dbReference>
<protein>
    <recommendedName>
        <fullName evidence="3">Acetyl xylan esterase (AXE1)</fullName>
    </recommendedName>
</protein>
<organism evidence="1 2">
    <name type="scientific">Kriegella aquimaris</name>
    <dbReference type="NCBI Taxonomy" id="192904"/>
    <lineage>
        <taxon>Bacteria</taxon>
        <taxon>Pseudomonadati</taxon>
        <taxon>Bacteroidota</taxon>
        <taxon>Flavobacteriia</taxon>
        <taxon>Flavobacteriales</taxon>
        <taxon>Flavobacteriaceae</taxon>
        <taxon>Kriegella</taxon>
    </lineage>
</organism>
<evidence type="ECO:0008006" key="3">
    <source>
        <dbReference type="Google" id="ProtNLM"/>
    </source>
</evidence>
<dbReference type="SUPFAM" id="SSF53474">
    <property type="entry name" value="alpha/beta-Hydrolases"/>
    <property type="match status" value="1"/>
</dbReference>
<evidence type="ECO:0000313" key="2">
    <source>
        <dbReference type="Proteomes" id="UP000199440"/>
    </source>
</evidence>